<dbReference type="PANTHER" id="PTHR30151">
    <property type="entry name" value="ALKANE SULFONATE ABC TRANSPORTER-RELATED, MEMBRANE SUBUNIT"/>
    <property type="match status" value="1"/>
</dbReference>
<evidence type="ECO:0000313" key="9">
    <source>
        <dbReference type="EMBL" id="KKB12525.1"/>
    </source>
</evidence>
<dbReference type="Pfam" id="PF00528">
    <property type="entry name" value="BPD_transp_1"/>
    <property type="match status" value="1"/>
</dbReference>
<proteinExistence type="inferred from homology"/>
<keyword evidence="5 7" id="KW-1133">Transmembrane helix</keyword>
<keyword evidence="4 7" id="KW-0812">Transmembrane</keyword>
<evidence type="ECO:0000256" key="5">
    <source>
        <dbReference type="ARBA" id="ARBA00022989"/>
    </source>
</evidence>
<dbReference type="AlphaFoldDB" id="A0A0F5FVF0"/>
<keyword evidence="6 7" id="KW-0472">Membrane</keyword>
<evidence type="ECO:0000256" key="6">
    <source>
        <dbReference type="ARBA" id="ARBA00023136"/>
    </source>
</evidence>
<sequence>MIAIYRTLFLFALIGLWWIVSLNVGANLIPTPVATLQAAGQLIADGRLAVALGDSLITFVGGYGLAALVAVPLGLVMGMFLPVGKTLEVYVYALAATPRVAFIPLIIVFLGLGFEAKIFIVFLGAVMPIIVNTYAGVLAVDQELIEMARSVRASQFQIFRRILLPGSVPFIIAGLRIGATIGLINTIVAELYTAVRGLGGLLAIYGNTFRMAEYFVIVIVLAIIGVIVSECLRQVEGRLARWKAID</sequence>
<feature type="domain" description="ABC transmembrane type-1" evidence="8">
    <location>
        <begin position="52"/>
        <end position="229"/>
    </location>
</feature>
<evidence type="ECO:0000256" key="3">
    <source>
        <dbReference type="ARBA" id="ARBA00022475"/>
    </source>
</evidence>
<dbReference type="PROSITE" id="PS50928">
    <property type="entry name" value="ABC_TM1"/>
    <property type="match status" value="1"/>
</dbReference>
<feature type="transmembrane region" description="Helical" evidence="7">
    <location>
        <begin position="162"/>
        <end position="192"/>
    </location>
</feature>
<keyword evidence="10" id="KW-1185">Reference proteome</keyword>
<dbReference type="OrthoDB" id="9799271at2"/>
<feature type="transmembrane region" description="Helical" evidence="7">
    <location>
        <begin position="212"/>
        <end position="232"/>
    </location>
</feature>
<dbReference type="RefSeq" id="WP_046107735.1">
    <property type="nucleotide sequence ID" value="NZ_JZEX01000061.1"/>
</dbReference>
<evidence type="ECO:0000259" key="8">
    <source>
        <dbReference type="PROSITE" id="PS50928"/>
    </source>
</evidence>
<evidence type="ECO:0000256" key="2">
    <source>
        <dbReference type="ARBA" id="ARBA00022448"/>
    </source>
</evidence>
<comment type="subcellular location">
    <subcellularLocation>
        <location evidence="1 7">Cell membrane</location>
        <topology evidence="1 7">Multi-pass membrane protein</topology>
    </subcellularLocation>
</comment>
<evidence type="ECO:0000256" key="1">
    <source>
        <dbReference type="ARBA" id="ARBA00004651"/>
    </source>
</evidence>
<dbReference type="SUPFAM" id="SSF161098">
    <property type="entry name" value="MetI-like"/>
    <property type="match status" value="1"/>
</dbReference>
<evidence type="ECO:0000256" key="4">
    <source>
        <dbReference type="ARBA" id="ARBA00022692"/>
    </source>
</evidence>
<dbReference type="PATRIC" id="fig|443610.3.peg.3795"/>
<dbReference type="GO" id="GO:0005886">
    <property type="term" value="C:plasma membrane"/>
    <property type="evidence" value="ECO:0007669"/>
    <property type="project" value="UniProtKB-SubCell"/>
</dbReference>
<dbReference type="CDD" id="cd06261">
    <property type="entry name" value="TM_PBP2"/>
    <property type="match status" value="1"/>
</dbReference>
<dbReference type="STRING" id="443610.VE25_06210"/>
<dbReference type="GO" id="GO:0055085">
    <property type="term" value="P:transmembrane transport"/>
    <property type="evidence" value="ECO:0007669"/>
    <property type="project" value="InterPro"/>
</dbReference>
<comment type="caution">
    <text evidence="9">The sequence shown here is derived from an EMBL/GenBank/DDBJ whole genome shotgun (WGS) entry which is preliminary data.</text>
</comment>
<evidence type="ECO:0000256" key="7">
    <source>
        <dbReference type="RuleBase" id="RU363032"/>
    </source>
</evidence>
<keyword evidence="2 7" id="KW-0813">Transport</keyword>
<reference evidence="9 10" key="1">
    <citation type="submission" date="2015-03" db="EMBL/GenBank/DDBJ databases">
        <authorList>
            <person name="Hassan Y.I."/>
            <person name="Lepp D."/>
            <person name="Li X.-Z."/>
            <person name="Zhou T."/>
        </authorList>
    </citation>
    <scope>NUCLEOTIDE SEQUENCE [LARGE SCALE GENOMIC DNA]</scope>
    <source>
        <strain evidence="9 10">BD-c194</strain>
    </source>
</reference>
<evidence type="ECO:0000313" key="10">
    <source>
        <dbReference type="Proteomes" id="UP000033632"/>
    </source>
</evidence>
<dbReference type="Gene3D" id="1.10.3720.10">
    <property type="entry name" value="MetI-like"/>
    <property type="match status" value="1"/>
</dbReference>
<keyword evidence="3" id="KW-1003">Cell membrane</keyword>
<feature type="transmembrane region" description="Helical" evidence="7">
    <location>
        <begin position="118"/>
        <end position="141"/>
    </location>
</feature>
<dbReference type="Proteomes" id="UP000033632">
    <property type="component" value="Unassembled WGS sequence"/>
</dbReference>
<dbReference type="PANTHER" id="PTHR30151:SF0">
    <property type="entry name" value="ABC TRANSPORTER PERMEASE PROTEIN MJ0413-RELATED"/>
    <property type="match status" value="1"/>
</dbReference>
<accession>A0A0F5FVF0</accession>
<dbReference type="InterPro" id="IPR035906">
    <property type="entry name" value="MetI-like_sf"/>
</dbReference>
<name>A0A0F5FVF0_9HYPH</name>
<feature type="transmembrane region" description="Helical" evidence="7">
    <location>
        <begin position="62"/>
        <end position="83"/>
    </location>
</feature>
<organism evidence="9 10">
    <name type="scientific">Devosia geojensis</name>
    <dbReference type="NCBI Taxonomy" id="443610"/>
    <lineage>
        <taxon>Bacteria</taxon>
        <taxon>Pseudomonadati</taxon>
        <taxon>Pseudomonadota</taxon>
        <taxon>Alphaproteobacteria</taxon>
        <taxon>Hyphomicrobiales</taxon>
        <taxon>Devosiaceae</taxon>
        <taxon>Devosia</taxon>
    </lineage>
</organism>
<comment type="similarity">
    <text evidence="7">Belongs to the binding-protein-dependent transport system permease family.</text>
</comment>
<protein>
    <submittedName>
        <fullName evidence="9">ABC transporter permease</fullName>
    </submittedName>
</protein>
<feature type="transmembrane region" description="Helical" evidence="7">
    <location>
        <begin position="90"/>
        <end position="112"/>
    </location>
</feature>
<dbReference type="InterPro" id="IPR000515">
    <property type="entry name" value="MetI-like"/>
</dbReference>
<dbReference type="EMBL" id="JZEX01000061">
    <property type="protein sequence ID" value="KKB12525.1"/>
    <property type="molecule type" value="Genomic_DNA"/>
</dbReference>
<gene>
    <name evidence="9" type="ORF">VE25_06210</name>
</gene>